<evidence type="ECO:0008006" key="3">
    <source>
        <dbReference type="Google" id="ProtNLM"/>
    </source>
</evidence>
<sequence>MDLFIFSDESGVFDKAHNEIFVYGGLIFIGKQQKDEYIRRYLTAEKTIRAEKYSNGSELKACRITNKEKGKLYRSLGGAIKFGVIVNQKNVVEGRA</sequence>
<proteinExistence type="predicted"/>
<comment type="caution">
    <text evidence="1">The sequence shown here is derived from an EMBL/GenBank/DDBJ whole genome shotgun (WGS) entry which is preliminary data.</text>
</comment>
<gene>
    <name evidence="1" type="ORF">C823_04173</name>
</gene>
<keyword evidence="2" id="KW-1185">Reference proteome</keyword>
<organism evidence="1 2">
    <name type="scientific">Eubacterium plexicaudatum ASF492</name>
    <dbReference type="NCBI Taxonomy" id="1235802"/>
    <lineage>
        <taxon>Bacteria</taxon>
        <taxon>Bacillati</taxon>
        <taxon>Bacillota</taxon>
        <taxon>Clostridia</taxon>
        <taxon>Eubacteriales</taxon>
        <taxon>Eubacteriaceae</taxon>
        <taxon>Eubacterium</taxon>
    </lineage>
</organism>
<dbReference type="AlphaFoldDB" id="N2A7N3"/>
<dbReference type="EMBL" id="AQFT01000124">
    <property type="protein sequence ID" value="EMZ22085.1"/>
    <property type="molecule type" value="Genomic_DNA"/>
</dbReference>
<name>N2A7N3_9FIRM</name>
<evidence type="ECO:0000313" key="2">
    <source>
        <dbReference type="Proteomes" id="UP000012589"/>
    </source>
</evidence>
<evidence type="ECO:0000313" key="1">
    <source>
        <dbReference type="EMBL" id="EMZ22085.1"/>
    </source>
</evidence>
<accession>N2A7N3</accession>
<protein>
    <recommendedName>
        <fullName evidence="3">DUF3800 domain-containing protein</fullName>
    </recommendedName>
</protein>
<dbReference type="PATRIC" id="fig|1235802.3.peg.4438"/>
<dbReference type="eggNOG" id="ENOG5032ZGR">
    <property type="taxonomic scope" value="Bacteria"/>
</dbReference>
<dbReference type="Proteomes" id="UP000012589">
    <property type="component" value="Unassembled WGS sequence"/>
</dbReference>
<reference evidence="1 2" key="1">
    <citation type="journal article" date="2014" name="Genome Announc.">
        <title>Draft genome sequences of the altered schaedler flora, a defined bacterial community from gnotobiotic mice.</title>
        <authorList>
            <person name="Wannemuehler M.J."/>
            <person name="Overstreet A.M."/>
            <person name="Ward D.V."/>
            <person name="Phillips G.J."/>
        </authorList>
    </citation>
    <scope>NUCLEOTIDE SEQUENCE [LARGE SCALE GENOMIC DNA]</scope>
    <source>
        <strain evidence="1 2">ASF492</strain>
    </source>
</reference>
<dbReference type="HOGENOM" id="CLU_2355536_0_0_9"/>